<feature type="domain" description="N-acetyltransferase" evidence="1">
    <location>
        <begin position="9"/>
        <end position="175"/>
    </location>
</feature>
<evidence type="ECO:0000313" key="3">
    <source>
        <dbReference type="Proteomes" id="UP000181899"/>
    </source>
</evidence>
<keyword evidence="2" id="KW-0808">Transferase</keyword>
<dbReference type="STRING" id="398199.SAMN05421804_11351"/>
<dbReference type="PANTHER" id="PTHR43792">
    <property type="entry name" value="GNAT FAMILY, PUTATIVE (AFU_ORTHOLOGUE AFUA_3G00765)-RELATED-RELATED"/>
    <property type="match status" value="1"/>
</dbReference>
<name>A0A1I5B4M0_9CLOT</name>
<keyword evidence="3" id="KW-1185">Reference proteome</keyword>
<dbReference type="OrthoDB" id="9798081at2"/>
<dbReference type="GO" id="GO:0016747">
    <property type="term" value="F:acyltransferase activity, transferring groups other than amino-acyl groups"/>
    <property type="evidence" value="ECO:0007669"/>
    <property type="project" value="InterPro"/>
</dbReference>
<dbReference type="InterPro" id="IPR016181">
    <property type="entry name" value="Acyl_CoA_acyltransferase"/>
</dbReference>
<dbReference type="InterPro" id="IPR051531">
    <property type="entry name" value="N-acetyltransferase"/>
</dbReference>
<evidence type="ECO:0000313" key="2">
    <source>
        <dbReference type="EMBL" id="SFN69637.1"/>
    </source>
</evidence>
<reference evidence="2 3" key="1">
    <citation type="submission" date="2016-10" db="EMBL/GenBank/DDBJ databases">
        <authorList>
            <person name="de Groot N.N."/>
        </authorList>
    </citation>
    <scope>NUCLEOTIDE SEQUENCE [LARGE SCALE GENOMIC DNA]</scope>
    <source>
        <strain evidence="2 3">ML2</strain>
    </source>
</reference>
<dbReference type="PANTHER" id="PTHR43792:SF1">
    <property type="entry name" value="N-ACETYLTRANSFERASE DOMAIN-CONTAINING PROTEIN"/>
    <property type="match status" value="1"/>
</dbReference>
<proteinExistence type="predicted"/>
<accession>A0A1I5B4M0</accession>
<dbReference type="Proteomes" id="UP000181899">
    <property type="component" value="Unassembled WGS sequence"/>
</dbReference>
<dbReference type="Pfam" id="PF13302">
    <property type="entry name" value="Acetyltransf_3"/>
    <property type="match status" value="1"/>
</dbReference>
<dbReference type="PROSITE" id="PS51186">
    <property type="entry name" value="GNAT"/>
    <property type="match status" value="1"/>
</dbReference>
<evidence type="ECO:0000259" key="1">
    <source>
        <dbReference type="PROSITE" id="PS51186"/>
    </source>
</evidence>
<protein>
    <submittedName>
        <fullName evidence="2">Ribosomal-protein-alanine N-acetyltransferase</fullName>
    </submittedName>
</protein>
<dbReference type="AlphaFoldDB" id="A0A1I5B4M0"/>
<dbReference type="InterPro" id="IPR000182">
    <property type="entry name" value="GNAT_dom"/>
</dbReference>
<sequence>MIYFETERLRFRDWTREDLPQFRKMNKDPRVMRYFPAPLEDAETDAFFDRIQNEFKDSGYGLYAVELIETGEFIGFIGFHEASFKASFTPCIEIGWRLKSSHFRKGYATEGARACLDYGFKVLKFKEVYSFTAKINLPSERVMQKIGMTKAGEFDHPNVQEGSPLKAHVLYRINA</sequence>
<dbReference type="Gene3D" id="3.40.630.30">
    <property type="match status" value="1"/>
</dbReference>
<organism evidence="2 3">
    <name type="scientific">Proteiniclasticum ruminis</name>
    <dbReference type="NCBI Taxonomy" id="398199"/>
    <lineage>
        <taxon>Bacteria</taxon>
        <taxon>Bacillati</taxon>
        <taxon>Bacillota</taxon>
        <taxon>Clostridia</taxon>
        <taxon>Eubacteriales</taxon>
        <taxon>Clostridiaceae</taxon>
        <taxon>Proteiniclasticum</taxon>
    </lineage>
</organism>
<dbReference type="RefSeq" id="WP_074911771.1">
    <property type="nucleotide sequence ID" value="NZ_FOVK01000004.1"/>
</dbReference>
<dbReference type="SUPFAM" id="SSF55729">
    <property type="entry name" value="Acyl-CoA N-acyltransferases (Nat)"/>
    <property type="match status" value="1"/>
</dbReference>
<gene>
    <name evidence="2" type="ORF">SAMN04488695_1045</name>
</gene>
<dbReference type="EMBL" id="FOVK01000004">
    <property type="protein sequence ID" value="SFN69637.1"/>
    <property type="molecule type" value="Genomic_DNA"/>
</dbReference>